<keyword evidence="5 6" id="KW-0472">Membrane</keyword>
<evidence type="ECO:0000259" key="7">
    <source>
        <dbReference type="Pfam" id="PF00892"/>
    </source>
</evidence>
<evidence type="ECO:0000256" key="2">
    <source>
        <dbReference type="ARBA" id="ARBA00007362"/>
    </source>
</evidence>
<sequence>MTTTTAQRGSYGQMAAPGLFVLLWSTGFIGGKFGLPYAEPLTFLLWRYGFVTLLLLMLALLMRAPWPASMAQTAHIAVSGVLVNGLYIGGVFSAIYHGVPTGIVSLIVGLQPLFTAVVAGRVLGEKVYPRQWVGFGLGLVGVLLVLMDKISFAGGSPVGVGMSVLALFGITAGTLYQKRFCAHLDLRSGGVIQFGASTLTMALLAPLCETMRVQWTGPFMFAMAWLVLVLSLGAISLLHVLIRRGEASRVASLFYLVPPVTSLLAFFCFGERLGLTALAGMFVTVTGVALAVRR</sequence>
<dbReference type="PANTHER" id="PTHR32322:SF2">
    <property type="entry name" value="EAMA DOMAIN-CONTAINING PROTEIN"/>
    <property type="match status" value="1"/>
</dbReference>
<feature type="domain" description="EamA" evidence="7">
    <location>
        <begin position="159"/>
        <end position="292"/>
    </location>
</feature>
<comment type="similarity">
    <text evidence="2">Belongs to the EamA transporter family.</text>
</comment>
<evidence type="ECO:0000256" key="5">
    <source>
        <dbReference type="ARBA" id="ARBA00023136"/>
    </source>
</evidence>
<organism evidence="8 9">
    <name type="scientific">Geobacter argillaceus</name>
    <dbReference type="NCBI Taxonomy" id="345631"/>
    <lineage>
        <taxon>Bacteria</taxon>
        <taxon>Pseudomonadati</taxon>
        <taxon>Thermodesulfobacteriota</taxon>
        <taxon>Desulfuromonadia</taxon>
        <taxon>Geobacterales</taxon>
        <taxon>Geobacteraceae</taxon>
        <taxon>Geobacter</taxon>
    </lineage>
</organism>
<evidence type="ECO:0000313" key="9">
    <source>
        <dbReference type="Proteomes" id="UP000319449"/>
    </source>
</evidence>
<name>A0A562WQY6_9BACT</name>
<dbReference type="InterPro" id="IPR037185">
    <property type="entry name" value="EmrE-like"/>
</dbReference>
<feature type="transmembrane region" description="Helical" evidence="6">
    <location>
        <begin position="43"/>
        <end position="62"/>
    </location>
</feature>
<evidence type="ECO:0000256" key="1">
    <source>
        <dbReference type="ARBA" id="ARBA00004141"/>
    </source>
</evidence>
<gene>
    <name evidence="8" type="ORF">JN12_00586</name>
</gene>
<dbReference type="SUPFAM" id="SSF103481">
    <property type="entry name" value="Multidrug resistance efflux transporter EmrE"/>
    <property type="match status" value="2"/>
</dbReference>
<proteinExistence type="inferred from homology"/>
<dbReference type="InterPro" id="IPR000620">
    <property type="entry name" value="EamA_dom"/>
</dbReference>
<feature type="transmembrane region" description="Helical" evidence="6">
    <location>
        <begin position="273"/>
        <end position="292"/>
    </location>
</feature>
<keyword evidence="3 6" id="KW-0812">Transmembrane</keyword>
<feature type="transmembrane region" description="Helical" evidence="6">
    <location>
        <begin position="158"/>
        <end position="176"/>
    </location>
</feature>
<feature type="domain" description="EamA" evidence="7">
    <location>
        <begin position="20"/>
        <end position="146"/>
    </location>
</feature>
<dbReference type="AlphaFoldDB" id="A0A562WQY6"/>
<protein>
    <submittedName>
        <fullName evidence="8">Drug/metabolite transporter (DMT)-like permease</fullName>
    </submittedName>
</protein>
<keyword evidence="9" id="KW-1185">Reference proteome</keyword>
<feature type="transmembrane region" description="Helical" evidence="6">
    <location>
        <begin position="250"/>
        <end position="267"/>
    </location>
</feature>
<feature type="transmembrane region" description="Helical" evidence="6">
    <location>
        <begin position="12"/>
        <end position="31"/>
    </location>
</feature>
<dbReference type="EMBL" id="VLLN01000003">
    <property type="protein sequence ID" value="TWJ32612.1"/>
    <property type="molecule type" value="Genomic_DNA"/>
</dbReference>
<reference evidence="8 9" key="1">
    <citation type="submission" date="2019-07" db="EMBL/GenBank/DDBJ databases">
        <title>Genomic Encyclopedia of Archaeal and Bacterial Type Strains, Phase II (KMG-II): from individual species to whole genera.</title>
        <authorList>
            <person name="Goeker M."/>
        </authorList>
    </citation>
    <scope>NUCLEOTIDE SEQUENCE [LARGE SCALE GENOMIC DNA]</scope>
    <source>
        <strain evidence="8 9">ATCC BAA-1139</strain>
    </source>
</reference>
<keyword evidence="4 6" id="KW-1133">Transmembrane helix</keyword>
<dbReference type="OrthoDB" id="9809509at2"/>
<comment type="caution">
    <text evidence="8">The sequence shown here is derived from an EMBL/GenBank/DDBJ whole genome shotgun (WGS) entry which is preliminary data.</text>
</comment>
<feature type="transmembrane region" description="Helical" evidence="6">
    <location>
        <begin position="219"/>
        <end position="238"/>
    </location>
</feature>
<evidence type="ECO:0000256" key="4">
    <source>
        <dbReference type="ARBA" id="ARBA00022989"/>
    </source>
</evidence>
<accession>A0A562WQY6</accession>
<dbReference type="PANTHER" id="PTHR32322">
    <property type="entry name" value="INNER MEMBRANE TRANSPORTER"/>
    <property type="match status" value="1"/>
</dbReference>
<dbReference type="Proteomes" id="UP000319449">
    <property type="component" value="Unassembled WGS sequence"/>
</dbReference>
<dbReference type="InterPro" id="IPR050638">
    <property type="entry name" value="AA-Vitamin_Transporters"/>
</dbReference>
<comment type="subcellular location">
    <subcellularLocation>
        <location evidence="1">Membrane</location>
        <topology evidence="1">Multi-pass membrane protein</topology>
    </subcellularLocation>
</comment>
<evidence type="ECO:0000256" key="3">
    <source>
        <dbReference type="ARBA" id="ARBA00022692"/>
    </source>
</evidence>
<evidence type="ECO:0000256" key="6">
    <source>
        <dbReference type="SAM" id="Phobius"/>
    </source>
</evidence>
<dbReference type="GO" id="GO:0016020">
    <property type="term" value="C:membrane"/>
    <property type="evidence" value="ECO:0007669"/>
    <property type="project" value="UniProtKB-SubCell"/>
</dbReference>
<feature type="transmembrane region" description="Helical" evidence="6">
    <location>
        <begin position="74"/>
        <end position="96"/>
    </location>
</feature>
<dbReference type="Pfam" id="PF00892">
    <property type="entry name" value="EamA"/>
    <property type="match status" value="2"/>
</dbReference>
<feature type="transmembrane region" description="Helical" evidence="6">
    <location>
        <begin position="132"/>
        <end position="152"/>
    </location>
</feature>
<feature type="transmembrane region" description="Helical" evidence="6">
    <location>
        <begin position="102"/>
        <end position="120"/>
    </location>
</feature>
<evidence type="ECO:0000313" key="8">
    <source>
        <dbReference type="EMBL" id="TWJ32612.1"/>
    </source>
</evidence>
<dbReference type="RefSeq" id="WP_145017928.1">
    <property type="nucleotide sequence ID" value="NZ_VLLN01000003.1"/>
</dbReference>